<dbReference type="Proteomes" id="UP000007755">
    <property type="component" value="Unassembled WGS sequence"/>
</dbReference>
<gene>
    <name evidence="1" type="ORF">G5I_00796</name>
</gene>
<sequence>MYITVSYANTYTILKRVQAQTLRQIPHAYKPTPRSRQFTISKHKQTTSGFKLLGMRWQPSLAGSERWDRDFWDAKRLVRQSLSVTTSTIQNSHLFLSLFESKDMHIRGNP</sequence>
<evidence type="ECO:0000313" key="1">
    <source>
        <dbReference type="EMBL" id="EGI70423.1"/>
    </source>
</evidence>
<dbReference type="EMBL" id="GL887695">
    <property type="protein sequence ID" value="EGI70423.1"/>
    <property type="molecule type" value="Genomic_DNA"/>
</dbReference>
<name>F4W5U7_ACREC</name>
<dbReference type="AlphaFoldDB" id="F4W5U7"/>
<proteinExistence type="predicted"/>
<keyword evidence="2" id="KW-1185">Reference proteome</keyword>
<organism evidence="2">
    <name type="scientific">Acromyrmex echinatior</name>
    <name type="common">Panamanian leafcutter ant</name>
    <name type="synonym">Acromyrmex octospinosus echinatior</name>
    <dbReference type="NCBI Taxonomy" id="103372"/>
    <lineage>
        <taxon>Eukaryota</taxon>
        <taxon>Metazoa</taxon>
        <taxon>Ecdysozoa</taxon>
        <taxon>Arthropoda</taxon>
        <taxon>Hexapoda</taxon>
        <taxon>Insecta</taxon>
        <taxon>Pterygota</taxon>
        <taxon>Neoptera</taxon>
        <taxon>Endopterygota</taxon>
        <taxon>Hymenoptera</taxon>
        <taxon>Apocrita</taxon>
        <taxon>Aculeata</taxon>
        <taxon>Formicoidea</taxon>
        <taxon>Formicidae</taxon>
        <taxon>Myrmicinae</taxon>
        <taxon>Acromyrmex</taxon>
    </lineage>
</organism>
<dbReference type="InParanoid" id="F4W5U7"/>
<reference evidence="1" key="1">
    <citation type="submission" date="2011-02" db="EMBL/GenBank/DDBJ databases">
        <title>The genome of the leaf-cutting ant Acromyrmex echinatior suggests key adaptations to social evolution and fungus farming.</title>
        <authorList>
            <person name="Nygaard S."/>
            <person name="Zhang G."/>
        </authorList>
    </citation>
    <scope>NUCLEOTIDE SEQUENCE</scope>
</reference>
<protein>
    <submittedName>
        <fullName evidence="1">Uncharacterized protein</fullName>
    </submittedName>
</protein>
<evidence type="ECO:0000313" key="2">
    <source>
        <dbReference type="Proteomes" id="UP000007755"/>
    </source>
</evidence>
<accession>F4W5U7</accession>